<feature type="domain" description="ABC transporter" evidence="4">
    <location>
        <begin position="7"/>
        <end position="264"/>
    </location>
</feature>
<evidence type="ECO:0000259" key="4">
    <source>
        <dbReference type="PROSITE" id="PS50893"/>
    </source>
</evidence>
<dbReference type="SUPFAM" id="SSF52540">
    <property type="entry name" value="P-loop containing nucleoside triphosphate hydrolases"/>
    <property type="match status" value="1"/>
</dbReference>
<accession>A0ABS9EQM6</accession>
<evidence type="ECO:0000256" key="2">
    <source>
        <dbReference type="ARBA" id="ARBA00022741"/>
    </source>
</evidence>
<dbReference type="InterPro" id="IPR027417">
    <property type="entry name" value="P-loop_NTPase"/>
</dbReference>
<dbReference type="PROSITE" id="PS50893">
    <property type="entry name" value="ABC_TRANSPORTER_2"/>
    <property type="match status" value="1"/>
</dbReference>
<proteinExistence type="inferred from homology"/>
<evidence type="ECO:0000313" key="6">
    <source>
        <dbReference type="Proteomes" id="UP001200430"/>
    </source>
</evidence>
<evidence type="ECO:0000256" key="1">
    <source>
        <dbReference type="ARBA" id="ARBA00006216"/>
    </source>
</evidence>
<keyword evidence="3 5" id="KW-0067">ATP-binding</keyword>
<dbReference type="Gene3D" id="3.40.50.300">
    <property type="entry name" value="P-loop containing nucleotide triphosphate hydrolases"/>
    <property type="match status" value="1"/>
</dbReference>
<dbReference type="PANTHER" id="PTHR43204">
    <property type="entry name" value="ABC TRANSPORTER I FAMILY MEMBER 6, CHLOROPLASTIC"/>
    <property type="match status" value="1"/>
</dbReference>
<dbReference type="InterPro" id="IPR003439">
    <property type="entry name" value="ABC_transporter-like_ATP-bd"/>
</dbReference>
<keyword evidence="6" id="KW-1185">Reference proteome</keyword>
<reference evidence="5 6" key="1">
    <citation type="submission" date="2022-01" db="EMBL/GenBank/DDBJ databases">
        <title>Dethiosulfovibrio faecalis sp. nov., a novel proteolytic, non-sulfur-reducing bacterium isolated from a marine aquaculture solid waste bioreactor.</title>
        <authorList>
            <person name="Grabowski S."/>
            <person name="Apolinario E."/>
            <person name="Schneider N."/>
            <person name="Marshall C.W."/>
            <person name="Sowers K.R."/>
        </authorList>
    </citation>
    <scope>NUCLEOTIDE SEQUENCE [LARGE SCALE GENOMIC DNA]</scope>
    <source>
        <strain evidence="5 6">DSM 12537</strain>
    </source>
</reference>
<sequence>MNSTTLLEVNDLHVEVEGREVLKGVSLKIGEGEVHAVFGPNGSGKTTLLGSVMGLGKYRVTKGTILFGGTDITGMSVDERARLGVGMSFQRPPTINGVKLRSLLEICDGGDSAEIEALSEKLNVTPFLDREVNAGLSGGELKRVELLQLLLQKPELVFLDEPESGVDLENMALIGRASASVLGRERPMSACDGCPGTSCRVDVSLKEMKELRYKAGLLITHTGHIMDYVNVDRGHVMMDGRIVCSGNAGDILAEIRRSGYSECFRCLVKEGVRS</sequence>
<name>A0ABS9EQM6_9BACT</name>
<protein>
    <submittedName>
        <fullName evidence="5">ABC transporter ATP-binding protein</fullName>
    </submittedName>
</protein>
<dbReference type="InterPro" id="IPR017871">
    <property type="entry name" value="ABC_transporter-like_CS"/>
</dbReference>
<dbReference type="PROSITE" id="PS00211">
    <property type="entry name" value="ABC_TRANSPORTER_1"/>
    <property type="match status" value="1"/>
</dbReference>
<dbReference type="PANTHER" id="PTHR43204:SF1">
    <property type="entry name" value="ABC TRANSPORTER I FAMILY MEMBER 6, CHLOROPLASTIC"/>
    <property type="match status" value="1"/>
</dbReference>
<dbReference type="CDD" id="cd03217">
    <property type="entry name" value="ABC_FeS_Assembly"/>
    <property type="match status" value="1"/>
</dbReference>
<organism evidence="5 6">
    <name type="scientific">Dethiosulfovibrio marinus</name>
    <dbReference type="NCBI Taxonomy" id="133532"/>
    <lineage>
        <taxon>Bacteria</taxon>
        <taxon>Thermotogati</taxon>
        <taxon>Synergistota</taxon>
        <taxon>Synergistia</taxon>
        <taxon>Synergistales</taxon>
        <taxon>Dethiosulfovibrionaceae</taxon>
        <taxon>Dethiosulfovibrio</taxon>
    </lineage>
</organism>
<comment type="caution">
    <text evidence="5">The sequence shown here is derived from an EMBL/GenBank/DDBJ whole genome shotgun (WGS) entry which is preliminary data.</text>
</comment>
<dbReference type="EMBL" id="JAKGUD010000017">
    <property type="protein sequence ID" value="MCF4143504.1"/>
    <property type="molecule type" value="Genomic_DNA"/>
</dbReference>
<keyword evidence="2" id="KW-0547">Nucleotide-binding</keyword>
<dbReference type="InterPro" id="IPR003593">
    <property type="entry name" value="AAA+_ATPase"/>
</dbReference>
<evidence type="ECO:0000256" key="3">
    <source>
        <dbReference type="ARBA" id="ARBA00022840"/>
    </source>
</evidence>
<evidence type="ECO:0000313" key="5">
    <source>
        <dbReference type="EMBL" id="MCF4143504.1"/>
    </source>
</evidence>
<comment type="similarity">
    <text evidence="1">Belongs to the ABC transporter superfamily. Ycf16 family.</text>
</comment>
<dbReference type="RefSeq" id="WP_236100205.1">
    <property type="nucleotide sequence ID" value="NZ_JAKGUD010000017.1"/>
</dbReference>
<gene>
    <name evidence="5" type="ORF">L2W38_11845</name>
</gene>
<dbReference type="SMART" id="SM00382">
    <property type="entry name" value="AAA"/>
    <property type="match status" value="1"/>
</dbReference>
<dbReference type="GO" id="GO:0005524">
    <property type="term" value="F:ATP binding"/>
    <property type="evidence" value="ECO:0007669"/>
    <property type="project" value="UniProtKB-KW"/>
</dbReference>
<dbReference type="Proteomes" id="UP001200430">
    <property type="component" value="Unassembled WGS sequence"/>
</dbReference>
<dbReference type="Pfam" id="PF00005">
    <property type="entry name" value="ABC_tran"/>
    <property type="match status" value="1"/>
</dbReference>
<dbReference type="InterPro" id="IPR010230">
    <property type="entry name" value="FeS-cluster_ATPase_SufC"/>
</dbReference>